<evidence type="ECO:0008006" key="5">
    <source>
        <dbReference type="Google" id="ProtNLM"/>
    </source>
</evidence>
<keyword evidence="2" id="KW-1133">Transmembrane helix</keyword>
<gene>
    <name evidence="3" type="ORF">GCM10010411_72920</name>
</gene>
<feature type="transmembrane region" description="Helical" evidence="2">
    <location>
        <begin position="20"/>
        <end position="40"/>
    </location>
</feature>
<dbReference type="Pfam" id="PF07907">
    <property type="entry name" value="YibE_F"/>
    <property type="match status" value="1"/>
</dbReference>
<dbReference type="EMBL" id="BAAATD010000012">
    <property type="protein sequence ID" value="GAA2625600.1"/>
    <property type="molecule type" value="Genomic_DNA"/>
</dbReference>
<proteinExistence type="predicted"/>
<evidence type="ECO:0000256" key="2">
    <source>
        <dbReference type="SAM" id="Phobius"/>
    </source>
</evidence>
<keyword evidence="2" id="KW-0812">Transmembrane</keyword>
<name>A0ABN3QG38_9ACTN</name>
<feature type="transmembrane region" description="Helical" evidence="2">
    <location>
        <begin position="229"/>
        <end position="251"/>
    </location>
</feature>
<dbReference type="PANTHER" id="PTHR41771:SF1">
    <property type="entry name" value="MEMBRANE PROTEIN"/>
    <property type="match status" value="1"/>
</dbReference>
<dbReference type="RefSeq" id="WP_344547047.1">
    <property type="nucleotide sequence ID" value="NZ_BAAATD010000012.1"/>
</dbReference>
<evidence type="ECO:0000256" key="1">
    <source>
        <dbReference type="SAM" id="MobiDB-lite"/>
    </source>
</evidence>
<feature type="compositionally biased region" description="Polar residues" evidence="1">
    <location>
        <begin position="100"/>
        <end position="115"/>
    </location>
</feature>
<feature type="transmembrane region" description="Helical" evidence="2">
    <location>
        <begin position="204"/>
        <end position="222"/>
    </location>
</feature>
<feature type="transmembrane region" description="Helical" evidence="2">
    <location>
        <begin position="329"/>
        <end position="351"/>
    </location>
</feature>
<dbReference type="InterPro" id="IPR012507">
    <property type="entry name" value="YibE_F"/>
</dbReference>
<keyword evidence="2" id="KW-0472">Membrane</keyword>
<evidence type="ECO:0000313" key="3">
    <source>
        <dbReference type="EMBL" id="GAA2625600.1"/>
    </source>
</evidence>
<feature type="region of interest" description="Disordered" evidence="1">
    <location>
        <begin position="74"/>
        <end position="121"/>
    </location>
</feature>
<feature type="transmembrane region" description="Helical" evidence="2">
    <location>
        <begin position="371"/>
        <end position="394"/>
    </location>
</feature>
<feature type="transmembrane region" description="Helical" evidence="2">
    <location>
        <begin position="178"/>
        <end position="198"/>
    </location>
</feature>
<sequence length="449" mass="46113">MGSNHAHGPAARSSPGAVRATLAVLIPLALATLAALVWLWPDDRESSPAQSGARQQQVAGTILSVTYKRCPVVGTPPAEGSGNGKPKGRTPARCGDAQVELTSGPRSGQVVTTELPSGPGSSRYGPGDDIVLIEMAGEAGTTGTYQISDHERSVPLWIVGAAFVITVIAFGRLRGLTALIGLGITFALLLLFLIPAILAGSPPLLVAIVCAAAIILAVLFLTHGFSVPTAIAVVGTLLCLALTGLLATVAIDLTHLSGITDDSSLYLDIDYNINTKGLLLASIIIGSLGVLDDVTVTQAVTVTELARANPSYGFFRLYRAATRVGRAHIASVINTIILAYAGASLPLLLMFNIGDMPLGQALTSPVLAQEIVRAVAGTLGLIAAVPVTTALAAWAGSRRSGDAPDATSGHEPAAPPSPTTTRARAFALYEDHDEPMWPTPKGSPPSSAT</sequence>
<feature type="transmembrane region" description="Helical" evidence="2">
    <location>
        <begin position="154"/>
        <end position="171"/>
    </location>
</feature>
<organism evidence="3 4">
    <name type="scientific">Actinomadura fulvescens</name>
    <dbReference type="NCBI Taxonomy" id="46160"/>
    <lineage>
        <taxon>Bacteria</taxon>
        <taxon>Bacillati</taxon>
        <taxon>Actinomycetota</taxon>
        <taxon>Actinomycetes</taxon>
        <taxon>Streptosporangiales</taxon>
        <taxon>Thermomonosporaceae</taxon>
        <taxon>Actinomadura</taxon>
    </lineage>
</organism>
<keyword evidence="4" id="KW-1185">Reference proteome</keyword>
<comment type="caution">
    <text evidence="3">The sequence shown here is derived from an EMBL/GenBank/DDBJ whole genome shotgun (WGS) entry which is preliminary data.</text>
</comment>
<dbReference type="PANTHER" id="PTHR41771">
    <property type="entry name" value="MEMBRANE PROTEIN-RELATED"/>
    <property type="match status" value="1"/>
</dbReference>
<accession>A0ABN3QG38</accession>
<evidence type="ECO:0000313" key="4">
    <source>
        <dbReference type="Proteomes" id="UP001501509"/>
    </source>
</evidence>
<feature type="region of interest" description="Disordered" evidence="1">
    <location>
        <begin position="398"/>
        <end position="449"/>
    </location>
</feature>
<dbReference type="Proteomes" id="UP001501509">
    <property type="component" value="Unassembled WGS sequence"/>
</dbReference>
<feature type="transmembrane region" description="Helical" evidence="2">
    <location>
        <begin position="271"/>
        <end position="291"/>
    </location>
</feature>
<protein>
    <recommendedName>
        <fullName evidence="5">YibE/F family protein</fullName>
    </recommendedName>
</protein>
<reference evidence="3 4" key="1">
    <citation type="journal article" date="2019" name="Int. J. Syst. Evol. Microbiol.">
        <title>The Global Catalogue of Microorganisms (GCM) 10K type strain sequencing project: providing services to taxonomists for standard genome sequencing and annotation.</title>
        <authorList>
            <consortium name="The Broad Institute Genomics Platform"/>
            <consortium name="The Broad Institute Genome Sequencing Center for Infectious Disease"/>
            <person name="Wu L."/>
            <person name="Ma J."/>
        </authorList>
    </citation>
    <scope>NUCLEOTIDE SEQUENCE [LARGE SCALE GENOMIC DNA]</scope>
    <source>
        <strain evidence="3 4">JCM 6833</strain>
    </source>
</reference>